<evidence type="ECO:0008006" key="3">
    <source>
        <dbReference type="Google" id="ProtNLM"/>
    </source>
</evidence>
<keyword evidence="1" id="KW-0175">Coiled coil</keyword>
<evidence type="ECO:0000256" key="1">
    <source>
        <dbReference type="SAM" id="Coils"/>
    </source>
</evidence>
<evidence type="ECO:0000313" key="2">
    <source>
        <dbReference type="EMBL" id="CAE0368962.1"/>
    </source>
</evidence>
<gene>
    <name evidence="2" type="ORF">ALAG00032_LOCUS9725</name>
</gene>
<dbReference type="PANTHER" id="PTHR36542:SF2">
    <property type="entry name" value="GIG2-LIKE PROTEIN DRED-RELATED"/>
    <property type="match status" value="1"/>
</dbReference>
<proteinExistence type="predicted"/>
<dbReference type="Gene3D" id="3.90.175.10">
    <property type="entry name" value="Diphtheria Toxin, domain 1"/>
    <property type="match status" value="1"/>
</dbReference>
<dbReference type="GO" id="GO:0005737">
    <property type="term" value="C:cytoplasm"/>
    <property type="evidence" value="ECO:0007669"/>
    <property type="project" value="TreeGrafter"/>
</dbReference>
<dbReference type="AlphaFoldDB" id="A0A7S3JY89"/>
<sequence>MTAKRQKIGVLEEKPQEEVKLKLYHGTSWNRALSILRDGFIESSDGLLGRGVYLAREDKARRFAANRTRHGGLEGGLVTVLAFYKSAKFVKSDDKVWLQEGYDACRADTTTSSPNMEWCIASREQCQVIAVEKIPIDEYGAPLELVPTSDILDVYLLDDMPVYKRPEYPCGLDENKTILTAGRILQIRYPLPDNGAYPFIYVNDKALRFWPLADNSGWIINDTNNNSSLHFLSENKLIITNISNQSMKLLSCPVLSNNQNGAKFNPGETAIVNASYLTRSVGNEIIHFYLFDDGSGWLSHADTASSIKVEVYDKDAEIQVRKRLAEIESEKIKLEEVIGIYDTRRKNEARRASEIQEFKARQAEIAEAKRRAEEEAMREAARKKAAAEKAARIEQKRAARGRYHVFFLVGGDHVDDSFDETTTCVATNGESTILLFEHADWAWTSGLPKSLRNKLNGRSRNLPKPTYVALGTEDRYYIRFANGHAQWVGPSSLTKAIKKTSTKVISSFAFGETYETYFIVFTDGWWRYDGDIPEGLVDLIVERNRRADLKQVTLGPDGEWFLEARNGRKWWGGVSDHCAKRIRRIRNRITFLDFGSDDAWYCRYA</sequence>
<feature type="coiled-coil region" evidence="1">
    <location>
        <begin position="355"/>
        <end position="397"/>
    </location>
</feature>
<reference evidence="2" key="1">
    <citation type="submission" date="2021-01" db="EMBL/GenBank/DDBJ databases">
        <authorList>
            <person name="Corre E."/>
            <person name="Pelletier E."/>
            <person name="Niang G."/>
            <person name="Scheremetjew M."/>
            <person name="Finn R."/>
            <person name="Kale V."/>
            <person name="Holt S."/>
            <person name="Cochrane G."/>
            <person name="Meng A."/>
            <person name="Brown T."/>
            <person name="Cohen L."/>
        </authorList>
    </citation>
    <scope>NUCLEOTIDE SEQUENCE</scope>
    <source>
        <strain evidence="2">CCMP1510</strain>
    </source>
</reference>
<organism evidence="2">
    <name type="scientific">Aureoumbra lagunensis</name>
    <dbReference type="NCBI Taxonomy" id="44058"/>
    <lineage>
        <taxon>Eukaryota</taxon>
        <taxon>Sar</taxon>
        <taxon>Stramenopiles</taxon>
        <taxon>Ochrophyta</taxon>
        <taxon>Pelagophyceae</taxon>
        <taxon>Pelagomonadales</taxon>
        <taxon>Aureoumbra</taxon>
    </lineage>
</organism>
<name>A0A7S3JY89_9STRA</name>
<accession>A0A7S3JY89</accession>
<dbReference type="PANTHER" id="PTHR36542">
    <property type="entry name" value="GIG2-LIKE PROTEIN DRED-RELATED"/>
    <property type="match status" value="1"/>
</dbReference>
<dbReference type="EMBL" id="HBIJ01014530">
    <property type="protein sequence ID" value="CAE0368962.1"/>
    <property type="molecule type" value="Transcribed_RNA"/>
</dbReference>
<dbReference type="SUPFAM" id="SSF56399">
    <property type="entry name" value="ADP-ribosylation"/>
    <property type="match status" value="1"/>
</dbReference>
<protein>
    <recommendedName>
        <fullName evidence="3">PARP catalytic domain-containing protein</fullName>
    </recommendedName>
</protein>